<dbReference type="EnsemblMetazoa" id="MDOA007715-RA">
    <property type="protein sequence ID" value="MDOA007715-PA"/>
    <property type="gene ID" value="MDOA007715"/>
</dbReference>
<dbReference type="InterPro" id="IPR007867">
    <property type="entry name" value="GMC_OxRtase_C"/>
</dbReference>
<dbReference type="RefSeq" id="XP_005189015.2">
    <property type="nucleotide sequence ID" value="XM_005188958.4"/>
</dbReference>
<dbReference type="GO" id="GO:0016614">
    <property type="term" value="F:oxidoreductase activity, acting on CH-OH group of donors"/>
    <property type="evidence" value="ECO:0007669"/>
    <property type="project" value="InterPro"/>
</dbReference>
<feature type="binding site" evidence="3">
    <location>
        <position position="274"/>
    </location>
    <ligand>
        <name>FAD</name>
        <dbReference type="ChEBI" id="CHEBI:57692"/>
    </ligand>
</feature>
<gene>
    <name evidence="6" type="primary">101891545</name>
</gene>
<dbReference type="PROSITE" id="PS00624">
    <property type="entry name" value="GMC_OXRED_2"/>
    <property type="match status" value="1"/>
</dbReference>
<dbReference type="STRING" id="7370.A0A1I8MRI7"/>
<dbReference type="Gene3D" id="3.30.560.10">
    <property type="entry name" value="Glucose Oxidase, domain 3"/>
    <property type="match status" value="1"/>
</dbReference>
<evidence type="ECO:0000256" key="4">
    <source>
        <dbReference type="SAM" id="SignalP"/>
    </source>
</evidence>
<dbReference type="InterPro" id="IPR000172">
    <property type="entry name" value="GMC_OxRdtase_N"/>
</dbReference>
<comment type="similarity">
    <text evidence="1">Belongs to the GMC oxidoreductase family.</text>
</comment>
<evidence type="ECO:0000259" key="5">
    <source>
        <dbReference type="PROSITE" id="PS00624"/>
    </source>
</evidence>
<keyword evidence="3" id="KW-0285">Flavoprotein</keyword>
<sequence length="617" mass="69240">MFALFLILSSQTAKTEQQSPSQSNILAFIYDFLKDGQQRLNSENQDNEVKLAKEYDFIVVGAGTAGCALAARLSEIRNWSILLLEAGGPELLPMDIPMIAHLWQGNPYVDWNYRTQPSKEYCLAMSGAQCRFTRGKVMGGSSVLNYMIYTRGSRWDYDNWSRMGNLGWSYDEVLPYFKKLEDSTVPNADAEYVGHGGPVKVTSIKYRTPIAKAFVQAVQEDGLPYVDYNGRHQIGVSYLQTTTDQSYRWSSNRAYLYPLKGKRPNLHIRKYSHVTKILIEPQRKIAYGVRFESQGKIYEIQARKEVITSAGAMNTPQLLMLSGVGPRQHLQKLGIESLVDLPVGHNLQDHLAAGLNFHSQAQAIKISEFFNLSVILNLSNGLSPLNLPGGVEALAFHDLSQPGNPNGWPDIEWFLSSGALHSNPRICQSLGIRPDIVDSLYAKAIKEDLNVFMIFVKLLRPHSKGKILLASRDPKQPPLIYPNFLKDPQDIDTLVRGMQKAINLMATPTMRRLNGTFLQQKVPGCQHFRDITSRGYLECYVRHLSFTIYHQSGTAKMGPKWDGEAVVDPRLRVYGVQRLRVVDASIMPSIIAGHPNGPVFMIAEKAADMIKQDHGEL</sequence>
<organism evidence="6">
    <name type="scientific">Musca domestica</name>
    <name type="common">House fly</name>
    <dbReference type="NCBI Taxonomy" id="7370"/>
    <lineage>
        <taxon>Eukaryota</taxon>
        <taxon>Metazoa</taxon>
        <taxon>Ecdysozoa</taxon>
        <taxon>Arthropoda</taxon>
        <taxon>Hexapoda</taxon>
        <taxon>Insecta</taxon>
        <taxon>Pterygota</taxon>
        <taxon>Neoptera</taxon>
        <taxon>Endopterygota</taxon>
        <taxon>Diptera</taxon>
        <taxon>Brachycera</taxon>
        <taxon>Muscomorpha</taxon>
        <taxon>Muscoidea</taxon>
        <taxon>Muscidae</taxon>
        <taxon>Musca</taxon>
    </lineage>
</organism>
<dbReference type="SUPFAM" id="SSF51905">
    <property type="entry name" value="FAD/NAD(P)-binding domain"/>
    <property type="match status" value="1"/>
</dbReference>
<dbReference type="Pfam" id="PF00732">
    <property type="entry name" value="GMC_oxred_N"/>
    <property type="match status" value="1"/>
</dbReference>
<dbReference type="InterPro" id="IPR036188">
    <property type="entry name" value="FAD/NAD-bd_sf"/>
</dbReference>
<protein>
    <recommendedName>
        <fullName evidence="5">Glucose-methanol-choline oxidoreductase N-terminal domain-containing protein</fullName>
    </recommendedName>
</protein>
<feature type="active site" description="Proton acceptor" evidence="2">
    <location>
        <position position="594"/>
    </location>
</feature>
<dbReference type="OrthoDB" id="269227at2759"/>
<dbReference type="InterPro" id="IPR012132">
    <property type="entry name" value="GMC_OxRdtase"/>
</dbReference>
<name>A0A1I8MRI7_MUSDO</name>
<dbReference type="GO" id="GO:0050660">
    <property type="term" value="F:flavin adenine dinucleotide binding"/>
    <property type="evidence" value="ECO:0007669"/>
    <property type="project" value="InterPro"/>
</dbReference>
<keyword evidence="3" id="KW-0274">FAD</keyword>
<proteinExistence type="inferred from homology"/>
<evidence type="ECO:0000256" key="2">
    <source>
        <dbReference type="PIRSR" id="PIRSR000137-1"/>
    </source>
</evidence>
<evidence type="ECO:0000313" key="6">
    <source>
        <dbReference type="EnsemblMetazoa" id="MDOA007715-PA"/>
    </source>
</evidence>
<dbReference type="AlphaFoldDB" id="A0A1I8MRI7"/>
<dbReference type="KEGG" id="mde:101891545"/>
<feature type="chain" id="PRO_5044560736" description="Glucose-methanol-choline oxidoreductase N-terminal domain-containing protein" evidence="4">
    <location>
        <begin position="18"/>
        <end position="617"/>
    </location>
</feature>
<feature type="domain" description="Glucose-methanol-choline oxidoreductase N-terminal" evidence="5">
    <location>
        <begin position="311"/>
        <end position="325"/>
    </location>
</feature>
<dbReference type="Gene3D" id="3.50.50.60">
    <property type="entry name" value="FAD/NAD(P)-binding domain"/>
    <property type="match status" value="1"/>
</dbReference>
<accession>A0A1I8MRI7</accession>
<dbReference type="Pfam" id="PF05199">
    <property type="entry name" value="GMC_oxred_C"/>
    <property type="match status" value="1"/>
</dbReference>
<evidence type="ECO:0000256" key="1">
    <source>
        <dbReference type="ARBA" id="ARBA00010790"/>
    </source>
</evidence>
<dbReference type="PANTHER" id="PTHR11552:SF158">
    <property type="entry name" value="GH23626P-RELATED"/>
    <property type="match status" value="1"/>
</dbReference>
<reference evidence="6" key="1">
    <citation type="submission" date="2020-05" db="UniProtKB">
        <authorList>
            <consortium name="EnsemblMetazoa"/>
        </authorList>
    </citation>
    <scope>IDENTIFICATION</scope>
    <source>
        <strain evidence="6">Aabys</strain>
    </source>
</reference>
<dbReference type="VEuPathDB" id="VectorBase:MDOA007715"/>
<dbReference type="SUPFAM" id="SSF54373">
    <property type="entry name" value="FAD-linked reductases, C-terminal domain"/>
    <property type="match status" value="1"/>
</dbReference>
<feature type="binding site" evidence="3">
    <location>
        <position position="137"/>
    </location>
    <ligand>
        <name>FAD</name>
        <dbReference type="ChEBI" id="CHEBI:57692"/>
    </ligand>
</feature>
<keyword evidence="4" id="KW-0732">Signal</keyword>
<feature type="active site" description="Proton donor" evidence="2">
    <location>
        <position position="550"/>
    </location>
</feature>
<dbReference type="PIRSF" id="PIRSF000137">
    <property type="entry name" value="Alcohol_oxidase"/>
    <property type="match status" value="1"/>
</dbReference>
<dbReference type="PANTHER" id="PTHR11552">
    <property type="entry name" value="GLUCOSE-METHANOL-CHOLINE GMC OXIDOREDUCTASE"/>
    <property type="match status" value="1"/>
</dbReference>
<comment type="cofactor">
    <cofactor evidence="3">
        <name>FAD</name>
        <dbReference type="ChEBI" id="CHEBI:57692"/>
    </cofactor>
</comment>
<dbReference type="eggNOG" id="KOG1238">
    <property type="taxonomic scope" value="Eukaryota"/>
</dbReference>
<feature type="signal peptide" evidence="4">
    <location>
        <begin position="1"/>
        <end position="17"/>
    </location>
</feature>
<dbReference type="VEuPathDB" id="VectorBase:MDOMA2_018146"/>
<evidence type="ECO:0000256" key="3">
    <source>
        <dbReference type="PIRSR" id="PIRSR000137-2"/>
    </source>
</evidence>